<dbReference type="EMBL" id="AWFH01000045">
    <property type="protein sequence ID" value="KCZ59096.1"/>
    <property type="molecule type" value="Genomic_DNA"/>
</dbReference>
<dbReference type="Proteomes" id="UP000024547">
    <property type="component" value="Unassembled WGS sequence"/>
</dbReference>
<dbReference type="PROSITE" id="PS51257">
    <property type="entry name" value="PROKAR_LIPOPROTEIN"/>
    <property type="match status" value="1"/>
</dbReference>
<dbReference type="RefSeq" id="WP_051602775.1">
    <property type="nucleotide sequence ID" value="NZ_AWFH01000045.1"/>
</dbReference>
<evidence type="ECO:0000313" key="2">
    <source>
        <dbReference type="EMBL" id="KCZ59096.1"/>
    </source>
</evidence>
<sequence>MLGRIFLSALSALALASCAYLQDVYADGRGFESGADPYEKIQFAGERATPTERASCEAAGGTVARDGLLGWEQCIQRFADAGKACSDNSDCLGQCRLTSSADMPGQDVKVTGTCQVTDTPFGCYATVEHGRATPMLCVD</sequence>
<proteinExistence type="predicted"/>
<evidence type="ECO:0008006" key="4">
    <source>
        <dbReference type="Google" id="ProtNLM"/>
    </source>
</evidence>
<dbReference type="PATRIC" id="fig|1280948.3.peg.2593"/>
<protein>
    <recommendedName>
        <fullName evidence="4">Lipoprotein</fullName>
    </recommendedName>
</protein>
<organism evidence="2 3">
    <name type="scientific">Hyphomonas atlantica</name>
    <dbReference type="NCBI Taxonomy" id="1280948"/>
    <lineage>
        <taxon>Bacteria</taxon>
        <taxon>Pseudomonadati</taxon>
        <taxon>Pseudomonadota</taxon>
        <taxon>Alphaproteobacteria</taxon>
        <taxon>Hyphomonadales</taxon>
        <taxon>Hyphomonadaceae</taxon>
        <taxon>Hyphomonas</taxon>
    </lineage>
</organism>
<dbReference type="OrthoDB" id="8592692at2"/>
<comment type="caution">
    <text evidence="2">The sequence shown here is derived from an EMBL/GenBank/DDBJ whole genome shotgun (WGS) entry which is preliminary data.</text>
</comment>
<keyword evidence="3" id="KW-1185">Reference proteome</keyword>
<reference evidence="2 3" key="1">
    <citation type="journal article" date="2014" name="Antonie Van Leeuwenhoek">
        <title>Hyphomonas beringensis sp. nov. and Hyphomonas chukchiensis sp. nov., isolated from surface seawater of the Bering Sea and Chukchi Sea.</title>
        <authorList>
            <person name="Li C."/>
            <person name="Lai Q."/>
            <person name="Li G."/>
            <person name="Dong C."/>
            <person name="Wang J."/>
            <person name="Liao Y."/>
            <person name="Shao Z."/>
        </authorList>
    </citation>
    <scope>NUCLEOTIDE SEQUENCE [LARGE SCALE GENOMIC DNA]</scope>
    <source>
        <strain evidence="2 3">22II1-22F38</strain>
    </source>
</reference>
<evidence type="ECO:0000256" key="1">
    <source>
        <dbReference type="SAM" id="SignalP"/>
    </source>
</evidence>
<keyword evidence="1" id="KW-0732">Signal</keyword>
<dbReference type="eggNOG" id="ENOG5032ZRV">
    <property type="taxonomic scope" value="Bacteria"/>
</dbReference>
<feature type="chain" id="PRO_5001570741" description="Lipoprotein" evidence="1">
    <location>
        <begin position="22"/>
        <end position="139"/>
    </location>
</feature>
<gene>
    <name evidence="2" type="ORF">HY36_07395</name>
</gene>
<name>A0A059DYV0_9PROT</name>
<evidence type="ECO:0000313" key="3">
    <source>
        <dbReference type="Proteomes" id="UP000024547"/>
    </source>
</evidence>
<accession>A0A059DYV0</accession>
<feature type="signal peptide" evidence="1">
    <location>
        <begin position="1"/>
        <end position="21"/>
    </location>
</feature>
<dbReference type="AlphaFoldDB" id="A0A059DYV0"/>